<feature type="transmembrane region" description="Helical" evidence="9">
    <location>
        <begin position="207"/>
        <end position="232"/>
    </location>
</feature>
<dbReference type="InterPro" id="IPR013657">
    <property type="entry name" value="SCL35B1-4/HUT1"/>
</dbReference>
<feature type="transmembrane region" description="Helical" evidence="9">
    <location>
        <begin position="20"/>
        <end position="39"/>
    </location>
</feature>
<feature type="compositionally biased region" description="Polar residues" evidence="8">
    <location>
        <begin position="286"/>
        <end position="299"/>
    </location>
</feature>
<feature type="transmembrane region" description="Helical" evidence="9">
    <location>
        <begin position="168"/>
        <end position="186"/>
    </location>
</feature>
<proteinExistence type="inferred from homology"/>
<keyword evidence="5 9" id="KW-1133">Transmembrane helix</keyword>
<dbReference type="GO" id="GO:0000139">
    <property type="term" value="C:Golgi membrane"/>
    <property type="evidence" value="ECO:0007669"/>
    <property type="project" value="TreeGrafter"/>
</dbReference>
<name>A0A158QTV1_MESCO</name>
<keyword evidence="3" id="KW-0813">Transport</keyword>
<evidence type="ECO:0000256" key="9">
    <source>
        <dbReference type="SAM" id="Phobius"/>
    </source>
</evidence>
<organism evidence="10 11">
    <name type="scientific">Mesocestoides corti</name>
    <name type="common">Flatworm</name>
    <dbReference type="NCBI Taxonomy" id="53468"/>
    <lineage>
        <taxon>Eukaryota</taxon>
        <taxon>Metazoa</taxon>
        <taxon>Spiralia</taxon>
        <taxon>Lophotrochozoa</taxon>
        <taxon>Platyhelminthes</taxon>
        <taxon>Cestoda</taxon>
        <taxon>Eucestoda</taxon>
        <taxon>Cyclophyllidea</taxon>
        <taxon>Mesocestoididae</taxon>
        <taxon>Mesocestoides</taxon>
    </lineage>
</organism>
<evidence type="ECO:0000256" key="1">
    <source>
        <dbReference type="ARBA" id="ARBA00004141"/>
    </source>
</evidence>
<feature type="transmembrane region" description="Helical" evidence="9">
    <location>
        <begin position="115"/>
        <end position="132"/>
    </location>
</feature>
<evidence type="ECO:0000256" key="8">
    <source>
        <dbReference type="SAM" id="MobiDB-lite"/>
    </source>
</evidence>
<dbReference type="PANTHER" id="PTHR10778:SF8">
    <property type="entry name" value="ADENOSINE 3'-PHOSPHO 5'-PHOSPHOSULFATE TRANSPORTER 2"/>
    <property type="match status" value="1"/>
</dbReference>
<keyword evidence="4 9" id="KW-0812">Transmembrane</keyword>
<dbReference type="STRING" id="53468.A0A158QTV1"/>
<dbReference type="AlphaFoldDB" id="A0A158QTV1"/>
<evidence type="ECO:0000256" key="2">
    <source>
        <dbReference type="ARBA" id="ARBA00010694"/>
    </source>
</evidence>
<evidence type="ECO:0000256" key="5">
    <source>
        <dbReference type="ARBA" id="ARBA00022989"/>
    </source>
</evidence>
<feature type="transmembrane region" description="Helical" evidence="9">
    <location>
        <begin position="139"/>
        <end position="162"/>
    </location>
</feature>
<feature type="region of interest" description="Disordered" evidence="8">
    <location>
        <begin position="282"/>
        <end position="301"/>
    </location>
</feature>
<protein>
    <recommendedName>
        <fullName evidence="7">Adenosine 3'-phospho 5'-phosphosulfate transporter 2</fullName>
    </recommendedName>
</protein>
<evidence type="ECO:0000313" key="11">
    <source>
        <dbReference type="Proteomes" id="UP000267029"/>
    </source>
</evidence>
<evidence type="ECO:0000256" key="3">
    <source>
        <dbReference type="ARBA" id="ARBA00022448"/>
    </source>
</evidence>
<dbReference type="GO" id="GO:0046964">
    <property type="term" value="F:3'-phosphoadenosine 5'-phosphosulfate transmembrane transporter activity"/>
    <property type="evidence" value="ECO:0007669"/>
    <property type="project" value="TreeGrafter"/>
</dbReference>
<evidence type="ECO:0000256" key="4">
    <source>
        <dbReference type="ARBA" id="ARBA00022692"/>
    </source>
</evidence>
<dbReference type="Proteomes" id="UP000267029">
    <property type="component" value="Unassembled WGS sequence"/>
</dbReference>
<reference evidence="10 11" key="1">
    <citation type="submission" date="2018-10" db="EMBL/GenBank/DDBJ databases">
        <authorList>
            <consortium name="Pathogen Informatics"/>
        </authorList>
    </citation>
    <scope>NUCLEOTIDE SEQUENCE [LARGE SCALE GENOMIC DNA]</scope>
</reference>
<dbReference type="Pfam" id="PF08449">
    <property type="entry name" value="UAA"/>
    <property type="match status" value="1"/>
</dbReference>
<comment type="subcellular location">
    <subcellularLocation>
        <location evidence="1">Membrane</location>
        <topology evidence="1">Multi-pass membrane protein</topology>
    </subcellularLocation>
</comment>
<gene>
    <name evidence="10" type="ORF">MCOS_LOCUS5339</name>
</gene>
<dbReference type="EMBL" id="UXSR01005190">
    <property type="protein sequence ID" value="VDD79336.1"/>
    <property type="molecule type" value="Genomic_DNA"/>
</dbReference>
<evidence type="ECO:0000256" key="6">
    <source>
        <dbReference type="ARBA" id="ARBA00023136"/>
    </source>
</evidence>
<keyword evidence="11" id="KW-1185">Reference proteome</keyword>
<accession>A0A158QTV1</accession>
<keyword evidence="6 9" id="KW-0472">Membrane</keyword>
<evidence type="ECO:0000256" key="7">
    <source>
        <dbReference type="ARBA" id="ARBA00039669"/>
    </source>
</evidence>
<dbReference type="GO" id="GO:0005789">
    <property type="term" value="C:endoplasmic reticulum membrane"/>
    <property type="evidence" value="ECO:0007669"/>
    <property type="project" value="TreeGrafter"/>
</dbReference>
<dbReference type="OrthoDB" id="438495at2759"/>
<dbReference type="PANTHER" id="PTHR10778">
    <property type="entry name" value="SOLUTE CARRIER FAMILY 35 MEMBER B"/>
    <property type="match status" value="1"/>
</dbReference>
<comment type="similarity">
    <text evidence="2">Belongs to the nucleotide-sugar transporter family. SLC35B subfamily.</text>
</comment>
<feature type="transmembrane region" description="Helical" evidence="9">
    <location>
        <begin position="86"/>
        <end position="109"/>
    </location>
</feature>
<feature type="transmembrane region" description="Helical" evidence="9">
    <location>
        <begin position="59"/>
        <end position="79"/>
    </location>
</feature>
<sequence length="452" mass="50165">MQGSPVRIFGKDVSHLPEGLIFIIGSVGIFVLYIVYGGVQEFLFKNPDFGEHFLALTATQFFLYAVISFIESKITGVVYHDNFPPWLYCSIGLTTTGTIFLSNAAVVYLNYPTQVIFKCCKLIPVMVVSIIIQRKRYELIDYVAVTCMIVGLIFFTLTDVSIQPNFDIRGVVAISFALICDGYVGNLQELAMKTYNIPALQILTYSYTFGFLLILSLLLLTNSLFSSALFFIKHSKDVLLLTCVFSFSGYFGLQFVLLLVHHFGALVAVTVIAQSPTKHMSEENSWRTTLPPSSNTTSAEPAVVRPDTLNIGATAISMDLLTPQLLQFLQTCQPTAASTASTPDTKVLELEFAYETPSQPVVPASNGADIGGLSFLQITRRSSNMSRMCIANSNPWNVRCRPQSLLDCYWVSQFWALWRRGSGSQVIGGWLMRLLSSQHPPVPELMSSLVYF</sequence>
<feature type="transmembrane region" description="Helical" evidence="9">
    <location>
        <begin position="252"/>
        <end position="273"/>
    </location>
</feature>
<evidence type="ECO:0000313" key="10">
    <source>
        <dbReference type="EMBL" id="VDD79336.1"/>
    </source>
</evidence>